<name>A0A1F4ZB43_9BACT</name>
<reference evidence="1 2" key="1">
    <citation type="journal article" date="2016" name="Nat. Commun.">
        <title>Thousands of microbial genomes shed light on interconnected biogeochemical processes in an aquifer system.</title>
        <authorList>
            <person name="Anantharaman K."/>
            <person name="Brown C.T."/>
            <person name="Hug L.A."/>
            <person name="Sharon I."/>
            <person name="Castelle C.J."/>
            <person name="Probst A.J."/>
            <person name="Thomas B.C."/>
            <person name="Singh A."/>
            <person name="Wilkins M.J."/>
            <person name="Karaoz U."/>
            <person name="Brodie E.L."/>
            <person name="Williams K.H."/>
            <person name="Hubbard S.S."/>
            <person name="Banfield J.F."/>
        </authorList>
    </citation>
    <scope>NUCLEOTIDE SEQUENCE [LARGE SCALE GENOMIC DNA]</scope>
</reference>
<evidence type="ECO:0000313" key="2">
    <source>
        <dbReference type="Proteomes" id="UP000177080"/>
    </source>
</evidence>
<dbReference type="InterPro" id="IPR029063">
    <property type="entry name" value="SAM-dependent_MTases_sf"/>
</dbReference>
<sequence>MPSAKPITDIGLYYEKSWQHIEGLQMSKELADLGYSWVRKIGAKRCLDLGCGDGSNCISLKKIVPEVKGCDISPNAVIKASKKGINAKVVDLNQKKFPYKKSSFDLVWLTDVIEHVFWPDSLLSNIYEILTKNGYLFLTTPNVSWFINRFQILNGNTLYDIHPQHIHWFNQKRLLEILTNHGFKIVNFSSYKRIVPYPLSLKFPSLDKLNFVGPPDNIFSHTYAVLARR</sequence>
<dbReference type="SUPFAM" id="SSF53335">
    <property type="entry name" value="S-adenosyl-L-methionine-dependent methyltransferases"/>
    <property type="match status" value="1"/>
</dbReference>
<evidence type="ECO:0008006" key="3">
    <source>
        <dbReference type="Google" id="ProtNLM"/>
    </source>
</evidence>
<dbReference type="CDD" id="cd02440">
    <property type="entry name" value="AdoMet_MTases"/>
    <property type="match status" value="1"/>
</dbReference>
<evidence type="ECO:0000313" key="1">
    <source>
        <dbReference type="EMBL" id="OGD03453.1"/>
    </source>
</evidence>
<accession>A0A1F4ZB43</accession>
<dbReference type="Pfam" id="PF13489">
    <property type="entry name" value="Methyltransf_23"/>
    <property type="match status" value="1"/>
</dbReference>
<dbReference type="AlphaFoldDB" id="A0A1F4ZB43"/>
<proteinExistence type="predicted"/>
<organism evidence="1 2">
    <name type="scientific">Candidatus Amesbacteria bacterium RIFCSPLOWO2_01_FULL_48_25</name>
    <dbReference type="NCBI Taxonomy" id="1797259"/>
    <lineage>
        <taxon>Bacteria</taxon>
        <taxon>Candidatus Amesiibacteriota</taxon>
    </lineage>
</organism>
<dbReference type="Proteomes" id="UP000177080">
    <property type="component" value="Unassembled WGS sequence"/>
</dbReference>
<dbReference type="PANTHER" id="PTHR43861">
    <property type="entry name" value="TRANS-ACONITATE 2-METHYLTRANSFERASE-RELATED"/>
    <property type="match status" value="1"/>
</dbReference>
<comment type="caution">
    <text evidence="1">The sequence shown here is derived from an EMBL/GenBank/DDBJ whole genome shotgun (WGS) entry which is preliminary data.</text>
</comment>
<dbReference type="STRING" id="1797259.A2989_02385"/>
<dbReference type="Gene3D" id="3.40.50.150">
    <property type="entry name" value="Vaccinia Virus protein VP39"/>
    <property type="match status" value="1"/>
</dbReference>
<protein>
    <recommendedName>
        <fullName evidence="3">Methyltransferase type 11 domain-containing protein</fullName>
    </recommendedName>
</protein>
<dbReference type="EMBL" id="MEXN01000006">
    <property type="protein sequence ID" value="OGD03453.1"/>
    <property type="molecule type" value="Genomic_DNA"/>
</dbReference>
<gene>
    <name evidence="1" type="ORF">A2989_02385</name>
</gene>